<dbReference type="Proteomes" id="UP001319861">
    <property type="component" value="Chromosome"/>
</dbReference>
<evidence type="ECO:0000256" key="1">
    <source>
        <dbReference type="ARBA" id="ARBA00011073"/>
    </source>
</evidence>
<dbReference type="PANTHER" id="PTHR43806:SF11">
    <property type="entry name" value="CEREVISIN-RELATED"/>
    <property type="match status" value="1"/>
</dbReference>
<feature type="active site" description="Charge relay system" evidence="5">
    <location>
        <position position="160"/>
    </location>
</feature>
<dbReference type="InterPro" id="IPR036852">
    <property type="entry name" value="Peptidase_S8/S53_dom_sf"/>
</dbReference>
<gene>
    <name evidence="8" type="ORF">SCMU_02770</name>
</gene>
<reference evidence="8 9" key="1">
    <citation type="journal article" date="2021" name="J. Biosci. Bioeng.">
        <title>Identification and characterization of a chc gene cluster responsible for the aromatization pathway of cyclohexanecarboxylate degradation in Sinomonas cyclohexanicum ATCC 51369.</title>
        <authorList>
            <person name="Yamamoto T."/>
            <person name="Hasegawa Y."/>
            <person name="Lau P.C.K."/>
            <person name="Iwaki H."/>
        </authorList>
    </citation>
    <scope>NUCLEOTIDE SEQUENCE [LARGE SCALE GENOMIC DNA]</scope>
    <source>
        <strain evidence="8 9">ATCC 51369</strain>
    </source>
</reference>
<dbReference type="EMBL" id="AP024525">
    <property type="protein sequence ID" value="BCT74435.1"/>
    <property type="molecule type" value="Genomic_DNA"/>
</dbReference>
<evidence type="ECO:0000256" key="5">
    <source>
        <dbReference type="PROSITE-ProRule" id="PRU01240"/>
    </source>
</evidence>
<dbReference type="CDD" id="cd07487">
    <property type="entry name" value="Peptidases_S8_1"/>
    <property type="match status" value="1"/>
</dbReference>
<evidence type="ECO:0000256" key="6">
    <source>
        <dbReference type="SAM" id="MobiDB-lite"/>
    </source>
</evidence>
<evidence type="ECO:0000313" key="8">
    <source>
        <dbReference type="EMBL" id="BCT74435.1"/>
    </source>
</evidence>
<dbReference type="InterPro" id="IPR000209">
    <property type="entry name" value="Peptidase_S8/S53_dom"/>
</dbReference>
<evidence type="ECO:0000259" key="7">
    <source>
        <dbReference type="Pfam" id="PF00082"/>
    </source>
</evidence>
<keyword evidence="2 5" id="KW-0645">Protease</keyword>
<dbReference type="Gene3D" id="3.40.50.200">
    <property type="entry name" value="Peptidase S8/S53 domain"/>
    <property type="match status" value="1"/>
</dbReference>
<keyword evidence="4 5" id="KW-0720">Serine protease</keyword>
<dbReference type="RefSeq" id="WP_229231180.1">
    <property type="nucleotide sequence ID" value="NZ_AP024525.1"/>
</dbReference>
<dbReference type="PROSITE" id="PS00137">
    <property type="entry name" value="SUBTILASE_HIS"/>
    <property type="match status" value="1"/>
</dbReference>
<dbReference type="PROSITE" id="PS00138">
    <property type="entry name" value="SUBTILASE_SER"/>
    <property type="match status" value="1"/>
</dbReference>
<dbReference type="InterPro" id="IPR023828">
    <property type="entry name" value="Peptidase_S8_Ser-AS"/>
</dbReference>
<dbReference type="PANTHER" id="PTHR43806">
    <property type="entry name" value="PEPTIDASE S8"/>
    <property type="match status" value="1"/>
</dbReference>
<accession>A0ABM7PQG9</accession>
<keyword evidence="3 5" id="KW-0378">Hydrolase</keyword>
<feature type="region of interest" description="Disordered" evidence="6">
    <location>
        <begin position="1"/>
        <end position="31"/>
    </location>
</feature>
<feature type="domain" description="Peptidase S8/S53" evidence="7">
    <location>
        <begin position="151"/>
        <end position="503"/>
    </location>
</feature>
<dbReference type="InterPro" id="IPR022398">
    <property type="entry name" value="Peptidase_S8_His-AS"/>
</dbReference>
<comment type="similarity">
    <text evidence="1 5">Belongs to the peptidase S8 family.</text>
</comment>
<dbReference type="InterPro" id="IPR050131">
    <property type="entry name" value="Peptidase_S8_subtilisin-like"/>
</dbReference>
<feature type="active site" description="Charge relay system" evidence="5">
    <location>
        <position position="455"/>
    </location>
</feature>
<organism evidence="8 9">
    <name type="scientific">Sinomonas cyclohexanicum</name>
    <name type="common">Corynebacterium cyclohexanicum</name>
    <dbReference type="NCBI Taxonomy" id="322009"/>
    <lineage>
        <taxon>Bacteria</taxon>
        <taxon>Bacillati</taxon>
        <taxon>Actinomycetota</taxon>
        <taxon>Actinomycetes</taxon>
        <taxon>Micrococcales</taxon>
        <taxon>Micrococcaceae</taxon>
        <taxon>Sinomonas</taxon>
    </lineage>
</organism>
<dbReference type="PROSITE" id="PS51892">
    <property type="entry name" value="SUBTILASE"/>
    <property type="match status" value="1"/>
</dbReference>
<protein>
    <submittedName>
        <fullName evidence="8">Peptidase S8</fullName>
    </submittedName>
</protein>
<dbReference type="Pfam" id="PF00082">
    <property type="entry name" value="Peptidase_S8"/>
    <property type="match status" value="1"/>
</dbReference>
<keyword evidence="9" id="KW-1185">Reference proteome</keyword>
<dbReference type="SUPFAM" id="SSF52743">
    <property type="entry name" value="Subtilisin-like"/>
    <property type="match status" value="1"/>
</dbReference>
<name>A0ABM7PQG9_SINCY</name>
<evidence type="ECO:0000256" key="2">
    <source>
        <dbReference type="ARBA" id="ARBA00022670"/>
    </source>
</evidence>
<dbReference type="PRINTS" id="PR00723">
    <property type="entry name" value="SUBTILISIN"/>
</dbReference>
<evidence type="ECO:0000256" key="3">
    <source>
        <dbReference type="ARBA" id="ARBA00022801"/>
    </source>
</evidence>
<evidence type="ECO:0000256" key="4">
    <source>
        <dbReference type="ARBA" id="ARBA00022825"/>
    </source>
</evidence>
<sequence length="514" mass="53493">MVSGTAGAEQKPKSRIIGDLTMPPEGARGLDGPDPDEAVDVVLELNARYPGPASAAHEAFRGLWQRFTERAAPKDDVPRVLFQTTRISRKLYQCVLTRATLAVLLEMDVPGPAGARIIFRAWPDYELYPHIDRSAPTVKIDAARRSFSALGEGIVWAVIDTGIDATHPHFSALELAREGMPGAAPSPQTGGLHRDFSGLVRPSLGLPTAPAGPLVDEEGHGTHVAGIISGVCPDGRTPHVASSDEAADGGFVPRAHTGSLSGMAPQCELVSLKVFRRVAGVPVTSSAAVIAAIEHILTEVNVSRQPPRVHGVNLSLGCEWDPSHYAAGQSPLDQMLTELVSTGVNVVVSAGNNGSAAATQSANQSTGVLASITEPGHTEAVVTVGSTHRDAPHVFGVSWTSSKGPTLDGRAKPDVVAPGEWICSAASGTVRTRAGLDSVTGDDASLTYAELSGTSMAAPHVSGIIAAFLSGRPEYIGRAADVKALLMRTALDLGRDRNGQGAGLADAMAMLLNY</sequence>
<feature type="active site" description="Charge relay system" evidence="5">
    <location>
        <position position="220"/>
    </location>
</feature>
<proteinExistence type="inferred from homology"/>
<evidence type="ECO:0000313" key="9">
    <source>
        <dbReference type="Proteomes" id="UP001319861"/>
    </source>
</evidence>
<dbReference type="InterPro" id="IPR015500">
    <property type="entry name" value="Peptidase_S8_subtilisin-rel"/>
</dbReference>